<name>A0A450WL10_9GAMM</name>
<dbReference type="CDD" id="cd02042">
    <property type="entry name" value="ParAB_family"/>
    <property type="match status" value="1"/>
</dbReference>
<accession>A0A450WL10</accession>
<evidence type="ECO:0000313" key="3">
    <source>
        <dbReference type="EMBL" id="VFK32609.1"/>
    </source>
</evidence>
<dbReference type="InterPro" id="IPR025669">
    <property type="entry name" value="AAA_dom"/>
</dbReference>
<dbReference type="InterPro" id="IPR027417">
    <property type="entry name" value="P-loop_NTPase"/>
</dbReference>
<dbReference type="EMBL" id="CAADFP010000173">
    <property type="protein sequence ID" value="VFK32609.1"/>
    <property type="molecule type" value="Genomic_DNA"/>
</dbReference>
<protein>
    <submittedName>
        <fullName evidence="2">Chromosome partitioning protein</fullName>
    </submittedName>
</protein>
<gene>
    <name evidence="2" type="ORF">BECKLPF1236A_GA0070988_101784</name>
    <name evidence="3" type="ORF">BECKLPF1236C_GA0070990_101734</name>
</gene>
<dbReference type="Gene3D" id="3.40.50.300">
    <property type="entry name" value="P-loop containing nucleotide triphosphate hydrolases"/>
    <property type="match status" value="1"/>
</dbReference>
<sequence>MAIDLDPQANLSQYFLGAKDYLKLLNKNDTKTIVDIFEQFSPPSVVFGAPPLSNMNDVIVPLRNWKRADFLHLVPSRLELAWTLKNPTEKAELLPRFISKIEDNYDLILIDCAPTESILTTAAYRSSRYLFVPVKPEFLATIGLPLLARSLGEFQAKYEGQQLDMGGIILNGKRRSNTPPEQEQSCHDIEATAKEHGWRVFENVAYHSDSFVTGSREGTPIFQTSYARDYVRNEFNGVAKEFLQEVGFK</sequence>
<proteinExistence type="predicted"/>
<reference evidence="2" key="1">
    <citation type="submission" date="2019-02" db="EMBL/GenBank/DDBJ databases">
        <authorList>
            <person name="Gruber-Vodicka R. H."/>
            <person name="Seah K. B. B."/>
        </authorList>
    </citation>
    <scope>NUCLEOTIDE SEQUENCE</scope>
    <source>
        <strain evidence="2">BECK_S312</strain>
        <strain evidence="3">BECK_S426</strain>
    </source>
</reference>
<dbReference type="Pfam" id="PF13614">
    <property type="entry name" value="AAA_31"/>
    <property type="match status" value="1"/>
</dbReference>
<dbReference type="PANTHER" id="PTHR13696">
    <property type="entry name" value="P-LOOP CONTAINING NUCLEOSIDE TRIPHOSPHATE HYDROLASE"/>
    <property type="match status" value="1"/>
</dbReference>
<dbReference type="AlphaFoldDB" id="A0A450WL10"/>
<dbReference type="PANTHER" id="PTHR13696:SF99">
    <property type="entry name" value="COBYRINIC ACID AC-DIAMIDE SYNTHASE"/>
    <property type="match status" value="1"/>
</dbReference>
<organism evidence="2">
    <name type="scientific">Candidatus Kentrum sp. LPFa</name>
    <dbReference type="NCBI Taxonomy" id="2126335"/>
    <lineage>
        <taxon>Bacteria</taxon>
        <taxon>Pseudomonadati</taxon>
        <taxon>Pseudomonadota</taxon>
        <taxon>Gammaproteobacteria</taxon>
        <taxon>Candidatus Kentrum</taxon>
    </lineage>
</organism>
<dbReference type="SUPFAM" id="SSF52540">
    <property type="entry name" value="P-loop containing nucleoside triphosphate hydrolases"/>
    <property type="match status" value="1"/>
</dbReference>
<evidence type="ECO:0000313" key="2">
    <source>
        <dbReference type="EMBL" id="VFK17716.1"/>
    </source>
</evidence>
<evidence type="ECO:0000259" key="1">
    <source>
        <dbReference type="Pfam" id="PF13614"/>
    </source>
</evidence>
<dbReference type="EMBL" id="CAADFM010000178">
    <property type="protein sequence ID" value="VFK17716.1"/>
    <property type="molecule type" value="Genomic_DNA"/>
</dbReference>
<feature type="domain" description="AAA" evidence="1">
    <location>
        <begin position="2"/>
        <end position="158"/>
    </location>
</feature>
<dbReference type="InterPro" id="IPR050678">
    <property type="entry name" value="DNA_Partitioning_ATPase"/>
</dbReference>